<feature type="region of interest" description="Disordered" evidence="2">
    <location>
        <begin position="2152"/>
        <end position="2321"/>
    </location>
</feature>
<evidence type="ECO:0000256" key="1">
    <source>
        <dbReference type="ARBA" id="ARBA00008304"/>
    </source>
</evidence>
<evidence type="ECO:0000313" key="4">
    <source>
        <dbReference type="Proteomes" id="UP000501690"/>
    </source>
</evidence>
<evidence type="ECO:0000256" key="2">
    <source>
        <dbReference type="SAM" id="MobiDB-lite"/>
    </source>
</evidence>
<protein>
    <submittedName>
        <fullName evidence="3">Armadillo-type fold</fullName>
    </submittedName>
</protein>
<feature type="compositionally biased region" description="Polar residues" evidence="2">
    <location>
        <begin position="2166"/>
        <end position="2176"/>
    </location>
</feature>
<dbReference type="InterPro" id="IPR044218">
    <property type="entry name" value="SWEETIE"/>
</dbReference>
<feature type="compositionally biased region" description="Acidic residues" evidence="2">
    <location>
        <begin position="2253"/>
        <end position="2263"/>
    </location>
</feature>
<dbReference type="Proteomes" id="UP000501690">
    <property type="component" value="Linkage Group LG10"/>
</dbReference>
<proteinExistence type="inferred from homology"/>
<dbReference type="Pfam" id="PF20210">
    <property type="entry name" value="Laa1_Sip1_HTR5"/>
    <property type="match status" value="1"/>
</dbReference>
<accession>A0A4D6NGT3</accession>
<evidence type="ECO:0000313" key="3">
    <source>
        <dbReference type="EMBL" id="QCE12960.1"/>
    </source>
</evidence>
<dbReference type="SUPFAM" id="SSF48371">
    <property type="entry name" value="ARM repeat"/>
    <property type="match status" value="3"/>
</dbReference>
<feature type="compositionally biased region" description="Basic and acidic residues" evidence="2">
    <location>
        <begin position="2281"/>
        <end position="2292"/>
    </location>
</feature>
<dbReference type="EMBL" id="CP039354">
    <property type="protein sequence ID" value="QCE12960.1"/>
    <property type="molecule type" value="Genomic_DNA"/>
</dbReference>
<feature type="compositionally biased region" description="Basic and acidic residues" evidence="2">
    <location>
        <begin position="2113"/>
        <end position="2124"/>
    </location>
</feature>
<feature type="region of interest" description="Disordered" evidence="2">
    <location>
        <begin position="1993"/>
        <end position="2069"/>
    </location>
</feature>
<keyword evidence="4" id="KW-1185">Reference proteome</keyword>
<name>A0A4D6NGT3_VIGUN</name>
<feature type="compositionally biased region" description="Basic and acidic residues" evidence="2">
    <location>
        <begin position="2177"/>
        <end position="2192"/>
    </location>
</feature>
<comment type="similarity">
    <text evidence="1">Belongs to the HEATR5 family.</text>
</comment>
<dbReference type="InterPro" id="IPR016024">
    <property type="entry name" value="ARM-type_fold"/>
</dbReference>
<dbReference type="GO" id="GO:0005975">
    <property type="term" value="P:carbohydrate metabolic process"/>
    <property type="evidence" value="ECO:0007669"/>
    <property type="project" value="InterPro"/>
</dbReference>
<feature type="compositionally biased region" description="Basic and acidic residues" evidence="2">
    <location>
        <begin position="2152"/>
        <end position="2165"/>
    </location>
</feature>
<reference evidence="3 4" key="1">
    <citation type="submission" date="2019-04" db="EMBL/GenBank/DDBJ databases">
        <title>An improved genome assembly and genetic linkage map for asparagus bean, Vigna unguiculata ssp. sesquipedialis.</title>
        <authorList>
            <person name="Xia Q."/>
            <person name="Zhang R."/>
            <person name="Dong Y."/>
        </authorList>
    </citation>
    <scope>NUCLEOTIDE SEQUENCE [LARGE SCALE GENOMIC DNA]</scope>
    <source>
        <tissue evidence="3">Leaf</tissue>
    </source>
</reference>
<dbReference type="InterPro" id="IPR046837">
    <property type="entry name" value="Laa1/Sip1/HEATR5-like_HEAT"/>
</dbReference>
<dbReference type="PANTHER" id="PTHR46975">
    <property type="entry name" value="PROTEIN SWEETIE"/>
    <property type="match status" value="1"/>
</dbReference>
<gene>
    <name evidence="3" type="ORF">DEO72_LG10g4211</name>
</gene>
<feature type="region of interest" description="Disordered" evidence="2">
    <location>
        <begin position="2100"/>
        <end position="2125"/>
    </location>
</feature>
<dbReference type="PANTHER" id="PTHR46975:SF2">
    <property type="entry name" value="PROTEIN SWEETIE"/>
    <property type="match status" value="1"/>
</dbReference>
<organism evidence="3 4">
    <name type="scientific">Vigna unguiculata</name>
    <name type="common">Cowpea</name>
    <dbReference type="NCBI Taxonomy" id="3917"/>
    <lineage>
        <taxon>Eukaryota</taxon>
        <taxon>Viridiplantae</taxon>
        <taxon>Streptophyta</taxon>
        <taxon>Embryophyta</taxon>
        <taxon>Tracheophyta</taxon>
        <taxon>Spermatophyta</taxon>
        <taxon>Magnoliopsida</taxon>
        <taxon>eudicotyledons</taxon>
        <taxon>Gunneridae</taxon>
        <taxon>Pentapetalae</taxon>
        <taxon>rosids</taxon>
        <taxon>fabids</taxon>
        <taxon>Fabales</taxon>
        <taxon>Fabaceae</taxon>
        <taxon>Papilionoideae</taxon>
        <taxon>50 kb inversion clade</taxon>
        <taxon>NPAAA clade</taxon>
        <taxon>indigoferoid/millettioid clade</taxon>
        <taxon>Phaseoleae</taxon>
        <taxon>Vigna</taxon>
    </lineage>
</organism>
<feature type="compositionally biased region" description="Polar residues" evidence="2">
    <location>
        <begin position="2202"/>
        <end position="2211"/>
    </location>
</feature>
<feature type="compositionally biased region" description="Acidic residues" evidence="2">
    <location>
        <begin position="2017"/>
        <end position="2032"/>
    </location>
</feature>
<dbReference type="Gene3D" id="1.25.10.10">
    <property type="entry name" value="Leucine-rich Repeat Variant"/>
    <property type="match status" value="1"/>
</dbReference>
<sequence length="2321" mass="255114">MAKQHTAAAPAAPLSRFGVLVAQLESIVASAVHKSPQPLLCFDLLSDLITAIDEDTKENILLWQRRCEDALNSLLVFGARRPVRHLASVAMAKVISKGDSISIYSRASSLQGFLSDGKRNEPQKIAGASQCLGELYKYFGRRITSGLLETTIIATKLMKFNEEFVRQEALYMLRNALEGSGGSAASTAYSEAFRLIMRSATGDKSFAVRIAAARCLKAFASIGGPGLGVTELDNSASYCVKADPVSSVRDAFAETLGSLLALGMNPEAQVQPKGKGPLHQSKKLEGGLQKHLILVFTKVSGVKSRNVRVGLTLAWVFFLQVIRIKYLLPDSELQNFALQVMEMLRAETSVDAHALACVLYVLRVAVTDQMTEPTQRNFLVFLGKQLQSPEAGPSMKVAALRTLSYTLKTVGEVPFEFKEILDNTVVAAVSHSSKLVRIEAALALRTLAEVDPTCVGGLTSYGVTNLTALRESVSFEKGSNLQFELDSFHGQAAVLAALVSISPKLPLGYPARLPGLVFGVSKKMLTEDSRNPVAATVEKEAGWLLLSSLLASIPKEELEEDVFDILALWATLFSETPENEIKKTAELLSRIYVWSAAVHALTAFIKCFISSNSVNGGVLLQPVLVYLSSALSMISALRAKELSYVKHAVDVFVIRTLIAYQSIPDPVSFKNDHPQIIQLCTYPFRHASEYEESSCLRLLLDKRDAWLGPWIPGRDWFEDEIRAFQGGKDGLMPCVWEDEISSFPQPETISKTLVNQMLLFFGTIFASQDSSGMLSLLGIIEQCLKAGKKQHWRKASLTNICVGLLAGFKALLSFRLQTLGQDILGLAQSIFLGILAEGDICASQRRASSESLGYLARFGNDIFTARMASSFLLFNIHTRSLLGELNGATDPNYAGSIAFALGCIHRSAGGIALSTLVPATVSSISSLAKSLVANLQIWSMHGLLLTIEAAGLSFVSHVQATLSLAMDILLSDENGLVDIQQGVGRLINAIVTVLGPELVPGSIFFSRSKSVIAEISCWQETSTMLESARFTQQLVLFAPQAVSVHSHVQTLLSTLSSRQPTLRHLAVSTLRHLIEKDPASIIVEQIEDNLFFMLDEETDSEIGNLVRTTIMRLFCAACPSCPSHWISVCRKVVLATSMRNTESNNVGANDNQDGDSGLNLGDDENMVAGSNNIQSDKFQASIGATNREKYLRYKTRLFAAECLSHLPDAVGRNPAHFDLTLARKEHASGQPTTSNWLVLHLQELISLAYQISTIQFENMQPVGVSLLGTIVDKFEKSADPELPGHLLLEQYQAQLVSAVRTTLDTSSSPSLLEAGLHLATKILTSGIISGDQVVVKRIFSLISRPLNDFEDIYYPSFAEWVTSKACDYTIKIRLLAAHASLKCYIYASMRKQQDGVPDKYLALLPLFQKSSSILGKYWIHTLKDYSYICLCLSPKRKWNLFLDGLQSPIVSSKLRPCLDESWPVILQALALDAVPVGSEGNEASVENTIKHSATQHPYSMVELKCEDFKFVWGFSLLGLFQSQHPVLCQPILQHTFLSAKHCGNLSSNDVKSSGLKLYEIVLPMFQFLMTERFFGAGLLTVDICKELLQILQYSTYMDNSWHSLAISILSQVAQNCPQEIFNSENLALKTMELCLNYLFKVFQSADTTSVTHPNSGVNVIQTLCTTTKAVINRMEAQMHKNPKSVVLALVLIGYKCVREASTEVCLSEAIDMVHCTIPLLKRIIDDEADPHDSFIPLRDMFGTCLSVVAALTKDCIEEFHLVVKSLNQRKLIHTKLSFSLDQIISISKLALESKYAEDCEARNSICVGALQYCIRCIQTLLSDSNMQVQAIGLQFLKSRIQRVNTEDNSFMMFIVGELITDIFTLINKLFKNTITRESVTIASECLSLLVLLQALSKGNDCQRSFMNLLLEAIVMIFLSTEAGFSQEVRDLRSTAVVLVSRLAQIPSSAVHFKDVLLSMPPLHRQQLQGVIRASVAHDKNPIEVKVPVLDIKSPKPSEGSKVKPYVPSPPAVVMQTDENDEEEDEVSEDDWDAFQSFPVSNSKDEEDDSETEHTAEGKGPVKISSESSIGDVEFQECSISKSINSDKELKGDECVEVDKEEHHGTCPGTNKPLDNKNQETENKLENSVLQEEQTALPGNELVSCDQKLEVEAEMEEKLQDSRFQHEGTSITENELVSSDHKSEVEAEMEKKLQNSVIEEESTSIPGNQLGSGDQEPEVDAGKEENLQNSGVEEEEPSIPENELNSCDQKPEVEVEGSMEDEVTSDSVTRQQGVREPGNGDDAEKNGVDEKSSEPQTEMSGSPIDSVHSSTKLEPSAEVHKE</sequence>
<dbReference type="InterPro" id="IPR011989">
    <property type="entry name" value="ARM-like"/>
</dbReference>